<evidence type="ECO:0000313" key="4">
    <source>
        <dbReference type="Proteomes" id="UP001201262"/>
    </source>
</evidence>
<protein>
    <recommendedName>
        <fullName evidence="5">Secreted protein</fullName>
    </recommendedName>
</protein>
<dbReference type="Proteomes" id="UP001201262">
    <property type="component" value="Unassembled WGS sequence"/>
</dbReference>
<feature type="transmembrane region" description="Helical" evidence="1">
    <location>
        <begin position="62"/>
        <end position="79"/>
    </location>
</feature>
<evidence type="ECO:0000256" key="1">
    <source>
        <dbReference type="SAM" id="Phobius"/>
    </source>
</evidence>
<reference evidence="3" key="1">
    <citation type="submission" date="2021-12" db="EMBL/GenBank/DDBJ databases">
        <title>Convergent genome expansion in fungi linked to evolution of root-endophyte symbiosis.</title>
        <authorList>
            <consortium name="DOE Joint Genome Institute"/>
            <person name="Ke Y.-H."/>
            <person name="Bonito G."/>
            <person name="Liao H.-L."/>
            <person name="Looney B."/>
            <person name="Rojas-Flechas A."/>
            <person name="Nash J."/>
            <person name="Hameed K."/>
            <person name="Schadt C."/>
            <person name="Martin F."/>
            <person name="Crous P.W."/>
            <person name="Miettinen O."/>
            <person name="Magnuson J.K."/>
            <person name="Labbe J."/>
            <person name="Jacobson D."/>
            <person name="Doktycz M.J."/>
            <person name="Veneault-Fourrey C."/>
            <person name="Kuo A."/>
            <person name="Mondo S."/>
            <person name="Calhoun S."/>
            <person name="Riley R."/>
            <person name="Ohm R."/>
            <person name="LaButti K."/>
            <person name="Andreopoulos B."/>
            <person name="Pangilinan J."/>
            <person name="Nolan M."/>
            <person name="Tritt A."/>
            <person name="Clum A."/>
            <person name="Lipzen A."/>
            <person name="Daum C."/>
            <person name="Barry K."/>
            <person name="Grigoriev I.V."/>
            <person name="Vilgalys R."/>
        </authorList>
    </citation>
    <scope>NUCLEOTIDE SEQUENCE</scope>
    <source>
        <strain evidence="3">PMI_201</strain>
    </source>
</reference>
<feature type="chain" id="PRO_5042245939" description="Secreted protein" evidence="2">
    <location>
        <begin position="27"/>
        <end position="83"/>
    </location>
</feature>
<dbReference type="EMBL" id="JAJTJA010000011">
    <property type="protein sequence ID" value="KAH8692001.1"/>
    <property type="molecule type" value="Genomic_DNA"/>
</dbReference>
<accession>A0AAD4KLJ0</accession>
<dbReference type="AlphaFoldDB" id="A0AAD4KLJ0"/>
<organism evidence="3 4">
    <name type="scientific">Talaromyces proteolyticus</name>
    <dbReference type="NCBI Taxonomy" id="1131652"/>
    <lineage>
        <taxon>Eukaryota</taxon>
        <taxon>Fungi</taxon>
        <taxon>Dikarya</taxon>
        <taxon>Ascomycota</taxon>
        <taxon>Pezizomycotina</taxon>
        <taxon>Eurotiomycetes</taxon>
        <taxon>Eurotiomycetidae</taxon>
        <taxon>Eurotiales</taxon>
        <taxon>Trichocomaceae</taxon>
        <taxon>Talaromyces</taxon>
        <taxon>Talaromyces sect. Bacilispori</taxon>
    </lineage>
</organism>
<keyword evidence="4" id="KW-1185">Reference proteome</keyword>
<keyword evidence="1" id="KW-0472">Membrane</keyword>
<evidence type="ECO:0008006" key="5">
    <source>
        <dbReference type="Google" id="ProtNLM"/>
    </source>
</evidence>
<feature type="signal peptide" evidence="2">
    <location>
        <begin position="1"/>
        <end position="26"/>
    </location>
</feature>
<keyword evidence="1" id="KW-0812">Transmembrane</keyword>
<gene>
    <name evidence="3" type="ORF">BGW36DRAFT_386795</name>
</gene>
<proteinExistence type="predicted"/>
<evidence type="ECO:0000256" key="2">
    <source>
        <dbReference type="SAM" id="SignalP"/>
    </source>
</evidence>
<keyword evidence="1" id="KW-1133">Transmembrane helix</keyword>
<name>A0AAD4KLJ0_9EURO</name>
<evidence type="ECO:0000313" key="3">
    <source>
        <dbReference type="EMBL" id="KAH8692001.1"/>
    </source>
</evidence>
<sequence>MSGSFSSLSLAIILFLRSDFRSSARACSISSISIDTTAKRLLVRVTYHIKIFPNPPSGPQQVVMWSSLSPTLFLFVYMLKYIY</sequence>
<dbReference type="RefSeq" id="XP_046067998.1">
    <property type="nucleotide sequence ID" value="XM_046217035.1"/>
</dbReference>
<comment type="caution">
    <text evidence="3">The sequence shown here is derived from an EMBL/GenBank/DDBJ whole genome shotgun (WGS) entry which is preliminary data.</text>
</comment>
<dbReference type="GeneID" id="70247322"/>
<keyword evidence="2" id="KW-0732">Signal</keyword>